<reference evidence="1 2" key="1">
    <citation type="submission" date="2017-11" db="EMBL/GenBank/DDBJ databases">
        <title>Genome-resolved metagenomics identifies genetic mobility, metabolic interactions, and unexpected diversity in perchlorate-reducing communities.</title>
        <authorList>
            <person name="Barnum T.P."/>
            <person name="Figueroa I.A."/>
            <person name="Carlstrom C.I."/>
            <person name="Lucas L.N."/>
            <person name="Engelbrektson A.L."/>
            <person name="Coates J.D."/>
        </authorList>
    </citation>
    <scope>NUCLEOTIDE SEQUENCE [LARGE SCALE GENOMIC DNA]</scope>
    <source>
        <strain evidence="1">BM301</strain>
    </source>
</reference>
<organism evidence="1 2">
    <name type="scientific">Sedimenticola selenatireducens</name>
    <dbReference type="NCBI Taxonomy" id="191960"/>
    <lineage>
        <taxon>Bacteria</taxon>
        <taxon>Pseudomonadati</taxon>
        <taxon>Pseudomonadota</taxon>
        <taxon>Gammaproteobacteria</taxon>
        <taxon>Chromatiales</taxon>
        <taxon>Sedimenticolaceae</taxon>
        <taxon>Sedimenticola</taxon>
    </lineage>
</organism>
<protein>
    <submittedName>
        <fullName evidence="1">Uncharacterized protein</fullName>
    </submittedName>
</protein>
<comment type="caution">
    <text evidence="1">The sequence shown here is derived from an EMBL/GenBank/DDBJ whole genome shotgun (WGS) entry which is preliminary data.</text>
</comment>
<evidence type="ECO:0000313" key="2">
    <source>
        <dbReference type="Proteomes" id="UP000235015"/>
    </source>
</evidence>
<sequence length="313" mass="34888">MIEVSKLLLLVLGELLLLSVVYAGIVNFLALSKRRRERSAIKKLVARIKEDSDRREAETRAIMKERFGLTDEKLDKAVHKIAREEKAFYQTLIDVFLRRDTEAVQNLSVDYESSVDAYRTIEIPDRAEPAKDGEESDDRSEELILLKAENQRLTDELQLTMNTMGNMLSEYTQMFAGGADVSLDREKMREIIAPAADESGDSMPTMVEEDTDLADALALQDSDQESDDEGAGVAAEEISADDNDLKALDEELGMLDLSAEDLAKDDHTPAIDLDETVVVSLDQDTVPTDEIIDLDDEVVNLDDVLDDPDTKNS</sequence>
<dbReference type="STRING" id="1111735.GCA_000428045_00311"/>
<dbReference type="Proteomes" id="UP000235015">
    <property type="component" value="Unassembled WGS sequence"/>
</dbReference>
<gene>
    <name evidence="1" type="ORF">C0630_12570</name>
</gene>
<accession>A0A2N6CVI7</accession>
<dbReference type="AlphaFoldDB" id="A0A2N6CVI7"/>
<dbReference type="EMBL" id="PKUN01000021">
    <property type="protein sequence ID" value="PLX61220.1"/>
    <property type="molecule type" value="Genomic_DNA"/>
</dbReference>
<evidence type="ECO:0000313" key="1">
    <source>
        <dbReference type="EMBL" id="PLX61220.1"/>
    </source>
</evidence>
<dbReference type="RefSeq" id="WP_273439818.1">
    <property type="nucleotide sequence ID" value="NZ_PKUN01000021.1"/>
</dbReference>
<name>A0A2N6CVI7_9GAMM</name>
<proteinExistence type="predicted"/>